<gene>
    <name evidence="1" type="ORF">METZ01_LOCUS396277</name>
</gene>
<dbReference type="Gene3D" id="3.20.20.140">
    <property type="entry name" value="Metal-dependent hydrolases"/>
    <property type="match status" value="1"/>
</dbReference>
<dbReference type="InterPro" id="IPR011059">
    <property type="entry name" value="Metal-dep_hydrolase_composite"/>
</dbReference>
<sequence>MSQTIDLLIKNGSCFVDNKLQRVDLAVSNSKIQEIGDLQNLKAKETIDAGGLTVLPGVIDTQVHFREPGSTDVEDL</sequence>
<evidence type="ECO:0000313" key="1">
    <source>
        <dbReference type="EMBL" id="SVD43423.1"/>
    </source>
</evidence>
<dbReference type="SUPFAM" id="SSF51338">
    <property type="entry name" value="Composite domain of metallo-dependent hydrolases"/>
    <property type="match status" value="1"/>
</dbReference>
<dbReference type="GO" id="GO:0016810">
    <property type="term" value="F:hydrolase activity, acting on carbon-nitrogen (but not peptide) bonds"/>
    <property type="evidence" value="ECO:0007669"/>
    <property type="project" value="InterPro"/>
</dbReference>
<accession>A0A382VAA4</accession>
<dbReference type="EMBL" id="UINC01150400">
    <property type="protein sequence ID" value="SVD43423.1"/>
    <property type="molecule type" value="Genomic_DNA"/>
</dbReference>
<dbReference type="PANTHER" id="PTHR11647:SF1">
    <property type="entry name" value="COLLAPSIN RESPONSE MEDIATOR PROTEIN"/>
    <property type="match status" value="1"/>
</dbReference>
<name>A0A382VAA4_9ZZZZ</name>
<organism evidence="1">
    <name type="scientific">marine metagenome</name>
    <dbReference type="NCBI Taxonomy" id="408172"/>
    <lineage>
        <taxon>unclassified sequences</taxon>
        <taxon>metagenomes</taxon>
        <taxon>ecological metagenomes</taxon>
    </lineage>
</organism>
<evidence type="ECO:0008006" key="2">
    <source>
        <dbReference type="Google" id="ProtNLM"/>
    </source>
</evidence>
<feature type="non-terminal residue" evidence="1">
    <location>
        <position position="76"/>
    </location>
</feature>
<protein>
    <recommendedName>
        <fullName evidence="2">Amidohydrolase-related domain-containing protein</fullName>
    </recommendedName>
</protein>
<dbReference type="PANTHER" id="PTHR11647">
    <property type="entry name" value="HYDRANTOINASE/DIHYDROPYRIMIDINASE FAMILY MEMBER"/>
    <property type="match status" value="1"/>
</dbReference>
<proteinExistence type="predicted"/>
<dbReference type="AlphaFoldDB" id="A0A382VAA4"/>
<dbReference type="InterPro" id="IPR050378">
    <property type="entry name" value="Metallo-dep_Hydrolases_sf"/>
</dbReference>
<reference evidence="1" key="1">
    <citation type="submission" date="2018-05" db="EMBL/GenBank/DDBJ databases">
        <authorList>
            <person name="Lanie J.A."/>
            <person name="Ng W.-L."/>
            <person name="Kazmierczak K.M."/>
            <person name="Andrzejewski T.M."/>
            <person name="Davidsen T.M."/>
            <person name="Wayne K.J."/>
            <person name="Tettelin H."/>
            <person name="Glass J.I."/>
            <person name="Rusch D."/>
            <person name="Podicherti R."/>
            <person name="Tsui H.-C.T."/>
            <person name="Winkler M.E."/>
        </authorList>
    </citation>
    <scope>NUCLEOTIDE SEQUENCE</scope>
</reference>